<evidence type="ECO:0000256" key="1">
    <source>
        <dbReference type="ARBA" id="ARBA00007447"/>
    </source>
</evidence>
<dbReference type="FunFam" id="2.40.70.10:FF:000016">
    <property type="entry name" value="Probable aspartic protease At2g35615"/>
    <property type="match status" value="1"/>
</dbReference>
<keyword evidence="3 7" id="KW-0732">Signal</keyword>
<evidence type="ECO:0000256" key="6">
    <source>
        <dbReference type="ARBA" id="ARBA00023180"/>
    </source>
</evidence>
<dbReference type="InterPro" id="IPR032861">
    <property type="entry name" value="TAXi_N"/>
</dbReference>
<keyword evidence="2" id="KW-0645">Protease</keyword>
<comment type="similarity">
    <text evidence="1">Belongs to the peptidase A1 family.</text>
</comment>
<keyword evidence="5" id="KW-0378">Hydrolase</keyword>
<feature type="signal peptide" evidence="7">
    <location>
        <begin position="1"/>
        <end position="20"/>
    </location>
</feature>
<keyword evidence="6" id="KW-0325">Glycoprotein</keyword>
<dbReference type="InterPro" id="IPR032799">
    <property type="entry name" value="TAXi_C"/>
</dbReference>
<evidence type="ECO:0000259" key="8">
    <source>
        <dbReference type="PROSITE" id="PS51767"/>
    </source>
</evidence>
<organism evidence="9 10">
    <name type="scientific">Heracleum sosnowskyi</name>
    <dbReference type="NCBI Taxonomy" id="360622"/>
    <lineage>
        <taxon>Eukaryota</taxon>
        <taxon>Viridiplantae</taxon>
        <taxon>Streptophyta</taxon>
        <taxon>Embryophyta</taxon>
        <taxon>Tracheophyta</taxon>
        <taxon>Spermatophyta</taxon>
        <taxon>Magnoliopsida</taxon>
        <taxon>eudicotyledons</taxon>
        <taxon>Gunneridae</taxon>
        <taxon>Pentapetalae</taxon>
        <taxon>asterids</taxon>
        <taxon>campanulids</taxon>
        <taxon>Apiales</taxon>
        <taxon>Apiaceae</taxon>
        <taxon>Apioideae</taxon>
        <taxon>apioid superclade</taxon>
        <taxon>Tordylieae</taxon>
        <taxon>Tordyliinae</taxon>
        <taxon>Heracleum</taxon>
    </lineage>
</organism>
<sequence length="420" mass="45330">MQSLLCILVIIFANAQLIKGLTVELIHRNSPQSPFYNASATPEDLSIDAASRSLARYRNYFNQNKIQSTVIPSGGNYLMKLAVGTPPVDQFAILDTGSDLIWIQCQPCTDCYQQDSPFFDPSQSSTYSQNVPCTSNACLALPSSQCGGTNNQCLYDYHYGDKSYTKGELATDTFTFDGESDTEFPGTFFGCGHINGGLFNSHGSGLVGLGRGDLSLNSQLSNTIHNKFSYCLVPPNSGLNSKLKFAEDADTASAANAVSTPMLSHVGDNYYYLNLEAVTVGGNTIQNQVSGGGNIVIDSGTTLNMLNPGLYSDLEAAVRAMVGLNPVQHPTQTYHLCYEAESLIKVPGIQMTFHFTGADVILNTINIFKNGGYGLDCFSMIPAEEGGIEIYGNRAQINFQIEHDLGSNKISFAPADCTQF</sequence>
<dbReference type="CDD" id="cd05476">
    <property type="entry name" value="pepsin_A_like_plant"/>
    <property type="match status" value="1"/>
</dbReference>
<dbReference type="PANTHER" id="PTHR47967">
    <property type="entry name" value="OS07G0603500 PROTEIN-RELATED"/>
    <property type="match status" value="1"/>
</dbReference>
<dbReference type="EMBL" id="JAUIZM010000007">
    <property type="protein sequence ID" value="KAK1376438.1"/>
    <property type="molecule type" value="Genomic_DNA"/>
</dbReference>
<evidence type="ECO:0000256" key="5">
    <source>
        <dbReference type="ARBA" id="ARBA00022801"/>
    </source>
</evidence>
<dbReference type="Pfam" id="PF14543">
    <property type="entry name" value="TAXi_N"/>
    <property type="match status" value="1"/>
</dbReference>
<dbReference type="InterPro" id="IPR021109">
    <property type="entry name" value="Peptidase_aspartic_dom_sf"/>
</dbReference>
<dbReference type="AlphaFoldDB" id="A0AAD8I1Y9"/>
<protein>
    <submittedName>
        <fullName evidence="9">Aspartic proteinase CDR1</fullName>
    </submittedName>
</protein>
<keyword evidence="4" id="KW-0064">Aspartyl protease</keyword>
<evidence type="ECO:0000256" key="3">
    <source>
        <dbReference type="ARBA" id="ARBA00022729"/>
    </source>
</evidence>
<feature type="chain" id="PRO_5042220660" evidence="7">
    <location>
        <begin position="21"/>
        <end position="420"/>
    </location>
</feature>
<dbReference type="InterPro" id="IPR033121">
    <property type="entry name" value="PEPTIDASE_A1"/>
</dbReference>
<dbReference type="SUPFAM" id="SSF50630">
    <property type="entry name" value="Acid proteases"/>
    <property type="match status" value="1"/>
</dbReference>
<dbReference type="GO" id="GO:0005576">
    <property type="term" value="C:extracellular region"/>
    <property type="evidence" value="ECO:0007669"/>
    <property type="project" value="TreeGrafter"/>
</dbReference>
<dbReference type="InterPro" id="IPR051708">
    <property type="entry name" value="Plant_Aspart_Prot_A1"/>
</dbReference>
<evidence type="ECO:0000256" key="2">
    <source>
        <dbReference type="ARBA" id="ARBA00022670"/>
    </source>
</evidence>
<dbReference type="PANTHER" id="PTHR47967:SF138">
    <property type="entry name" value="ASPARTIC PROTEINASE CDR1-LIKE"/>
    <property type="match status" value="1"/>
</dbReference>
<evidence type="ECO:0000313" key="10">
    <source>
        <dbReference type="Proteomes" id="UP001237642"/>
    </source>
</evidence>
<name>A0AAD8I1Y9_9APIA</name>
<reference evidence="9" key="1">
    <citation type="submission" date="2023-02" db="EMBL/GenBank/DDBJ databases">
        <title>Genome of toxic invasive species Heracleum sosnowskyi carries increased number of genes despite the absence of recent whole-genome duplications.</title>
        <authorList>
            <person name="Schelkunov M."/>
            <person name="Shtratnikova V."/>
            <person name="Makarenko M."/>
            <person name="Klepikova A."/>
            <person name="Omelchenko D."/>
            <person name="Novikova G."/>
            <person name="Obukhova E."/>
            <person name="Bogdanov V."/>
            <person name="Penin A."/>
            <person name="Logacheva M."/>
        </authorList>
    </citation>
    <scope>NUCLEOTIDE SEQUENCE</scope>
    <source>
        <strain evidence="9">Hsosn_3</strain>
        <tissue evidence="9">Leaf</tissue>
    </source>
</reference>
<dbReference type="Proteomes" id="UP001237642">
    <property type="component" value="Unassembled WGS sequence"/>
</dbReference>
<dbReference type="GO" id="GO:0006508">
    <property type="term" value="P:proteolysis"/>
    <property type="evidence" value="ECO:0007669"/>
    <property type="project" value="UniProtKB-KW"/>
</dbReference>
<keyword evidence="10" id="KW-1185">Reference proteome</keyword>
<dbReference type="GO" id="GO:0004190">
    <property type="term" value="F:aspartic-type endopeptidase activity"/>
    <property type="evidence" value="ECO:0007669"/>
    <property type="project" value="UniProtKB-KW"/>
</dbReference>
<evidence type="ECO:0000256" key="7">
    <source>
        <dbReference type="SAM" id="SignalP"/>
    </source>
</evidence>
<feature type="domain" description="Peptidase A1" evidence="8">
    <location>
        <begin position="77"/>
        <end position="413"/>
    </location>
</feature>
<evidence type="ECO:0000313" key="9">
    <source>
        <dbReference type="EMBL" id="KAK1376438.1"/>
    </source>
</evidence>
<reference evidence="9" key="2">
    <citation type="submission" date="2023-05" db="EMBL/GenBank/DDBJ databases">
        <authorList>
            <person name="Schelkunov M.I."/>
        </authorList>
    </citation>
    <scope>NUCLEOTIDE SEQUENCE</scope>
    <source>
        <strain evidence="9">Hsosn_3</strain>
        <tissue evidence="9">Leaf</tissue>
    </source>
</reference>
<gene>
    <name evidence="9" type="ORF">POM88_032631</name>
</gene>
<dbReference type="InterPro" id="IPR034161">
    <property type="entry name" value="Pepsin-like_plant"/>
</dbReference>
<dbReference type="InterPro" id="IPR001969">
    <property type="entry name" value="Aspartic_peptidase_AS"/>
</dbReference>
<comment type="caution">
    <text evidence="9">The sequence shown here is derived from an EMBL/GenBank/DDBJ whole genome shotgun (WGS) entry which is preliminary data.</text>
</comment>
<proteinExistence type="inferred from homology"/>
<dbReference type="Gene3D" id="2.40.70.10">
    <property type="entry name" value="Acid Proteases"/>
    <property type="match status" value="2"/>
</dbReference>
<dbReference type="PROSITE" id="PS51767">
    <property type="entry name" value="PEPTIDASE_A1"/>
    <property type="match status" value="1"/>
</dbReference>
<evidence type="ECO:0000256" key="4">
    <source>
        <dbReference type="ARBA" id="ARBA00022750"/>
    </source>
</evidence>
<accession>A0AAD8I1Y9</accession>
<dbReference type="Pfam" id="PF14541">
    <property type="entry name" value="TAXi_C"/>
    <property type="match status" value="1"/>
</dbReference>
<dbReference type="PROSITE" id="PS00141">
    <property type="entry name" value="ASP_PROTEASE"/>
    <property type="match status" value="1"/>
</dbReference>